<feature type="compositionally biased region" description="Basic and acidic residues" evidence="1">
    <location>
        <begin position="95"/>
        <end position="110"/>
    </location>
</feature>
<reference evidence="2" key="1">
    <citation type="submission" date="2020-04" db="EMBL/GenBank/DDBJ databases">
        <authorList>
            <person name="Alioto T."/>
            <person name="Alioto T."/>
            <person name="Gomez Garrido J."/>
        </authorList>
    </citation>
    <scope>NUCLEOTIDE SEQUENCE</scope>
    <source>
        <strain evidence="2">A484AB</strain>
    </source>
</reference>
<dbReference type="AlphaFoldDB" id="A0A7D9HNE9"/>
<dbReference type="OrthoDB" id="10019757at2759"/>
<organism evidence="2 3">
    <name type="scientific">Paramuricea clavata</name>
    <name type="common">Red gorgonian</name>
    <name type="synonym">Violescent sea-whip</name>
    <dbReference type="NCBI Taxonomy" id="317549"/>
    <lineage>
        <taxon>Eukaryota</taxon>
        <taxon>Metazoa</taxon>
        <taxon>Cnidaria</taxon>
        <taxon>Anthozoa</taxon>
        <taxon>Octocorallia</taxon>
        <taxon>Malacalcyonacea</taxon>
        <taxon>Plexauridae</taxon>
        <taxon>Paramuricea</taxon>
    </lineage>
</organism>
<feature type="compositionally biased region" description="Basic and acidic residues" evidence="1">
    <location>
        <begin position="158"/>
        <end position="171"/>
    </location>
</feature>
<evidence type="ECO:0000313" key="2">
    <source>
        <dbReference type="EMBL" id="CAB3986844.1"/>
    </source>
</evidence>
<feature type="compositionally biased region" description="Basic residues" evidence="1">
    <location>
        <begin position="265"/>
        <end position="278"/>
    </location>
</feature>
<keyword evidence="3" id="KW-1185">Reference proteome</keyword>
<name>A0A7D9HNE9_PARCT</name>
<feature type="compositionally biased region" description="Basic and acidic residues" evidence="1">
    <location>
        <begin position="248"/>
        <end position="264"/>
    </location>
</feature>
<sequence>MFSVLTFYIQSGVQVSKKDTGNDLTRPKKLWRVKEKDLYYGRFVKANNDVSVASKSENPKLPTKFSDEELLKACGGRTAHKSARHGHKLNGKLKRVTEQEDQRHPSEKPYVKRRKRSNENVSLIPKPIDGETGHDSFASGAHSEEIKKLNPLGNETIQSKRSDKKQKHDTEENLCSISRIHSEVKEEINSIECSEGEGKYVKRKKRKRKAKKLAKKQKYNKDCELENEEGYKVDKQDERWISEFQDVSDGHESNSVKEANFDKNRIRRKRTKNKKKKAEKGSASKT</sequence>
<accession>A0A7D9HNE9</accession>
<feature type="compositionally biased region" description="Basic residues" evidence="1">
    <location>
        <begin position="201"/>
        <end position="218"/>
    </location>
</feature>
<proteinExistence type="predicted"/>
<comment type="caution">
    <text evidence="2">The sequence shown here is derived from an EMBL/GenBank/DDBJ whole genome shotgun (WGS) entry which is preliminary data.</text>
</comment>
<protein>
    <submittedName>
        <fullName evidence="2">Uncharacterized protein</fullName>
    </submittedName>
</protein>
<dbReference type="Proteomes" id="UP001152795">
    <property type="component" value="Unassembled WGS sequence"/>
</dbReference>
<feature type="region of interest" description="Disordered" evidence="1">
    <location>
        <begin position="95"/>
        <end position="174"/>
    </location>
</feature>
<dbReference type="EMBL" id="CACRXK020001081">
    <property type="protein sequence ID" value="CAB3986844.1"/>
    <property type="molecule type" value="Genomic_DNA"/>
</dbReference>
<gene>
    <name evidence="2" type="ORF">PACLA_8A002567</name>
</gene>
<evidence type="ECO:0000256" key="1">
    <source>
        <dbReference type="SAM" id="MobiDB-lite"/>
    </source>
</evidence>
<feature type="region of interest" description="Disordered" evidence="1">
    <location>
        <begin position="245"/>
        <end position="286"/>
    </location>
</feature>
<evidence type="ECO:0000313" key="3">
    <source>
        <dbReference type="Proteomes" id="UP001152795"/>
    </source>
</evidence>
<feature type="region of interest" description="Disordered" evidence="1">
    <location>
        <begin position="196"/>
        <end position="219"/>
    </location>
</feature>